<evidence type="ECO:0000256" key="5">
    <source>
        <dbReference type="ARBA" id="ARBA00022968"/>
    </source>
</evidence>
<protein>
    <submittedName>
        <fullName evidence="8">LAFE_0G13190g1_1</fullName>
    </submittedName>
</protein>
<keyword evidence="9" id="KW-1185">Reference proteome</keyword>
<dbReference type="EMBL" id="LT598486">
    <property type="protein sequence ID" value="SCW03561.1"/>
    <property type="molecule type" value="Genomic_DNA"/>
</dbReference>
<feature type="active site" description="Nucleophile" evidence="6">
    <location>
        <position position="319"/>
    </location>
</feature>
<evidence type="ECO:0000256" key="3">
    <source>
        <dbReference type="ARBA" id="ARBA00022676"/>
    </source>
</evidence>
<dbReference type="OrthoDB" id="439943at2759"/>
<evidence type="ECO:0000256" key="6">
    <source>
        <dbReference type="PIRSR" id="PIRSR018153-1"/>
    </source>
</evidence>
<keyword evidence="5" id="KW-0812">Transmembrane</keyword>
<sequence length="431" mass="50591">MAIRVSKRILRLLVLVVGSLVFFSLTFSNNESVAAINDYVSAQASNMAQYVGLQPEVVSSKAAKEEEKQRMEAEKAQEEGKVDEVLDDEAKKLLSYADDASHSTVGPKLANATFVTLVRNHDLHAMLESIKNVEERFNSKFHYPWVFLNNEEFTKEFKDTISAAVSGEAEFGLIPEEHWSYPEWIDQKKAAEARKKLEEDGVIYGGLESYRHMCRFESGFFWRHPLMEKYEWYWRVEPDIKLHCDVDYDVFKWMEDNDKVYGFTISIHEYKVTIETLWDTTLEFLKEYPQYENKDNMKDFISDDGGKTYNLCHFWSNFEVANMNFWRSDAYRKYFDYLDKNGGFFYERWGDAPVHSIAAALFLPRDKIHYFPDIGYYHPPYNNCPLDKAIFEKGKCTCDQENDFTFQGYSCGNKYFEVNNLKKPEGWDQFQ</sequence>
<evidence type="ECO:0000256" key="4">
    <source>
        <dbReference type="ARBA" id="ARBA00022679"/>
    </source>
</evidence>
<dbReference type="SUPFAM" id="SSF53448">
    <property type="entry name" value="Nucleotide-diphospho-sugar transferases"/>
    <property type="match status" value="1"/>
</dbReference>
<evidence type="ECO:0000256" key="7">
    <source>
        <dbReference type="SAM" id="MobiDB-lite"/>
    </source>
</evidence>
<dbReference type="Pfam" id="PF01793">
    <property type="entry name" value="Glyco_transf_15"/>
    <property type="match status" value="1"/>
</dbReference>
<comment type="similarity">
    <text evidence="2">Belongs to the glycosyltransferase 15 family.</text>
</comment>
<dbReference type="GO" id="GO:0005794">
    <property type="term" value="C:Golgi apparatus"/>
    <property type="evidence" value="ECO:0007669"/>
    <property type="project" value="TreeGrafter"/>
</dbReference>
<dbReference type="GO" id="GO:0006487">
    <property type="term" value="P:protein N-linked glycosylation"/>
    <property type="evidence" value="ECO:0007669"/>
    <property type="project" value="TreeGrafter"/>
</dbReference>
<dbReference type="GO" id="GO:0016020">
    <property type="term" value="C:membrane"/>
    <property type="evidence" value="ECO:0007669"/>
    <property type="project" value="UniProtKB-SubCell"/>
</dbReference>
<keyword evidence="5" id="KW-0735">Signal-anchor</keyword>
<keyword evidence="4" id="KW-0808">Transferase</keyword>
<organism evidence="8 9">
    <name type="scientific">Lachancea fermentati</name>
    <name type="common">Zygosaccharomyces fermentati</name>
    <dbReference type="NCBI Taxonomy" id="4955"/>
    <lineage>
        <taxon>Eukaryota</taxon>
        <taxon>Fungi</taxon>
        <taxon>Dikarya</taxon>
        <taxon>Ascomycota</taxon>
        <taxon>Saccharomycotina</taxon>
        <taxon>Saccharomycetes</taxon>
        <taxon>Saccharomycetales</taxon>
        <taxon>Saccharomycetaceae</taxon>
        <taxon>Lachancea</taxon>
    </lineage>
</organism>
<dbReference type="Gene3D" id="3.90.550.10">
    <property type="entry name" value="Spore Coat Polysaccharide Biosynthesis Protein SpsA, Chain A"/>
    <property type="match status" value="1"/>
</dbReference>
<evidence type="ECO:0000313" key="9">
    <source>
        <dbReference type="Proteomes" id="UP000190831"/>
    </source>
</evidence>
<evidence type="ECO:0000256" key="1">
    <source>
        <dbReference type="ARBA" id="ARBA00004606"/>
    </source>
</evidence>
<dbReference type="GO" id="GO:0000026">
    <property type="term" value="F:alpha-1,2-mannosyltransferase activity"/>
    <property type="evidence" value="ECO:0007669"/>
    <property type="project" value="TreeGrafter"/>
</dbReference>
<comment type="subcellular location">
    <subcellularLocation>
        <location evidence="1">Membrane</location>
        <topology evidence="1">Single-pass type II membrane protein</topology>
    </subcellularLocation>
</comment>
<keyword evidence="3" id="KW-0328">Glycosyltransferase</keyword>
<dbReference type="PANTHER" id="PTHR31121:SF8">
    <property type="entry name" value="GLYCOLIPID 2-ALPHA-MANNOSYLTRANSFERASE-RELATED"/>
    <property type="match status" value="1"/>
</dbReference>
<gene>
    <name evidence="8" type="ORF">LAFE_0G13190G</name>
</gene>
<dbReference type="GO" id="GO:0006493">
    <property type="term" value="P:protein O-linked glycosylation"/>
    <property type="evidence" value="ECO:0007669"/>
    <property type="project" value="TreeGrafter"/>
</dbReference>
<dbReference type="InterPro" id="IPR002685">
    <property type="entry name" value="Glyco_trans_15"/>
</dbReference>
<evidence type="ECO:0000256" key="2">
    <source>
        <dbReference type="ARBA" id="ARBA00007677"/>
    </source>
</evidence>
<dbReference type="GO" id="GO:0000032">
    <property type="term" value="P:cell wall mannoprotein biosynthetic process"/>
    <property type="evidence" value="ECO:0007669"/>
    <property type="project" value="TreeGrafter"/>
</dbReference>
<dbReference type="InterPro" id="IPR029044">
    <property type="entry name" value="Nucleotide-diphossugar_trans"/>
</dbReference>
<dbReference type="PIRSF" id="PIRSF018153">
    <property type="entry name" value="Glyco_trans_15"/>
    <property type="match status" value="1"/>
</dbReference>
<dbReference type="PANTHER" id="PTHR31121">
    <property type="entry name" value="ALPHA-1,2 MANNOSYLTRANSFERASE KTR1"/>
    <property type="match status" value="1"/>
</dbReference>
<accession>A0A1G4MI28</accession>
<proteinExistence type="inferred from homology"/>
<dbReference type="FunFam" id="3.90.550.10:FF:000051">
    <property type="entry name" value="Alpha-1,2-mannosyltransferase (Ktr4)"/>
    <property type="match status" value="1"/>
</dbReference>
<feature type="region of interest" description="Disordered" evidence="7">
    <location>
        <begin position="62"/>
        <end position="82"/>
    </location>
</feature>
<name>A0A1G4MI28_LACFM</name>
<dbReference type="OMA" id="FMETIPT"/>
<dbReference type="AlphaFoldDB" id="A0A1G4MI28"/>
<evidence type="ECO:0000313" key="8">
    <source>
        <dbReference type="EMBL" id="SCW03561.1"/>
    </source>
</evidence>
<dbReference type="Proteomes" id="UP000190831">
    <property type="component" value="Chromosome G"/>
</dbReference>
<reference evidence="8 9" key="1">
    <citation type="submission" date="2016-03" db="EMBL/GenBank/DDBJ databases">
        <authorList>
            <person name="Devillers H."/>
        </authorList>
    </citation>
    <scope>NUCLEOTIDE SEQUENCE [LARGE SCALE GENOMIC DNA]</scope>
    <source>
        <strain evidence="8">CBS 6772</strain>
    </source>
</reference>